<dbReference type="AlphaFoldDB" id="A0A7S2XLW0"/>
<organism evidence="3">
    <name type="scientific">Attheya septentrionalis</name>
    <dbReference type="NCBI Taxonomy" id="420275"/>
    <lineage>
        <taxon>Eukaryota</taxon>
        <taxon>Sar</taxon>
        <taxon>Stramenopiles</taxon>
        <taxon>Ochrophyta</taxon>
        <taxon>Bacillariophyta</taxon>
        <taxon>Coscinodiscophyceae</taxon>
        <taxon>Chaetocerotophycidae</taxon>
        <taxon>Chaetocerotales</taxon>
        <taxon>Attheyaceae</taxon>
        <taxon>Attheya</taxon>
    </lineage>
</organism>
<keyword evidence="2" id="KW-1133">Transmembrane helix</keyword>
<proteinExistence type="predicted"/>
<feature type="transmembrane region" description="Helical" evidence="2">
    <location>
        <begin position="270"/>
        <end position="294"/>
    </location>
</feature>
<accession>A0A7S2XLW0</accession>
<feature type="transmembrane region" description="Helical" evidence="2">
    <location>
        <begin position="400"/>
        <end position="426"/>
    </location>
</feature>
<protein>
    <recommendedName>
        <fullName evidence="4">Silicon transporter</fullName>
    </recommendedName>
</protein>
<feature type="transmembrane region" description="Helical" evidence="2">
    <location>
        <begin position="16"/>
        <end position="36"/>
    </location>
</feature>
<feature type="transmembrane region" description="Helical" evidence="2">
    <location>
        <begin position="48"/>
        <end position="66"/>
    </location>
</feature>
<feature type="coiled-coil region" evidence="1">
    <location>
        <begin position="485"/>
        <end position="516"/>
    </location>
</feature>
<sequence>MSGRGANQTIGSGLGLFKAIISMALLIFSVSMIFGLMAQGETKISGDVHPALAFVVLIGAITWLTMVEGSQGSLVGLAPVNGDLFKDTHPKAYVCTKLAHSGDNLDRYLMGRQFMVVLTVFSVNMSAGPNADAELWGLPDWIISVFLGSGLAMILLTCMVGQLNSQVNGCSCMLDYINNNFAIFTLYVAMAIEFSGLLHASYIIQILVAMLAGKPIESNEPPRSAASSLFFWGRALMSLAILGFCLAATLEALFGGNTTIWEAIPPGVSVVLFFVLMCVVGLLEGMQIAFFAVARIPADERGNSIFAKKTCELLFKGRGENLAGFMIGRQLCVVSCMFIVARVTTIDLQEGEPNIFGVSDGLQEFFNFGFLGAIFLTIAGSISWQLVASAFPLQFLSNPLVYIFLRICLMLEATGLCQGAWVLAALHKSIAGFKRDEVYIGTAEERRAKKMGDDTDRVRTGAGHPMKLPIIPTMDGIRDYDRDQIASLEADLRAHLDDVEQKLRDVRMQKGKLEGKAYQERIYGTYELPESLKHLSENDPAVMEYIASIRKESGIDEEAVLGEA</sequence>
<evidence type="ECO:0000256" key="1">
    <source>
        <dbReference type="SAM" id="Coils"/>
    </source>
</evidence>
<keyword evidence="1" id="KW-0175">Coiled coil</keyword>
<dbReference type="EMBL" id="HBHQ01010661">
    <property type="protein sequence ID" value="CAD9815355.1"/>
    <property type="molecule type" value="Transcribed_RNA"/>
</dbReference>
<evidence type="ECO:0000256" key="2">
    <source>
        <dbReference type="SAM" id="Phobius"/>
    </source>
</evidence>
<feature type="transmembrane region" description="Helical" evidence="2">
    <location>
        <begin position="183"/>
        <end position="208"/>
    </location>
</feature>
<feature type="transmembrane region" description="Helical" evidence="2">
    <location>
        <begin position="141"/>
        <end position="163"/>
    </location>
</feature>
<dbReference type="Pfam" id="PF03842">
    <property type="entry name" value="Silic_transp"/>
    <property type="match status" value="1"/>
</dbReference>
<gene>
    <name evidence="3" type="ORF">ASEP1449_LOCUS7181</name>
</gene>
<reference evidence="3" key="1">
    <citation type="submission" date="2021-01" db="EMBL/GenBank/DDBJ databases">
        <authorList>
            <person name="Corre E."/>
            <person name="Pelletier E."/>
            <person name="Niang G."/>
            <person name="Scheremetjew M."/>
            <person name="Finn R."/>
            <person name="Kale V."/>
            <person name="Holt S."/>
            <person name="Cochrane G."/>
            <person name="Meng A."/>
            <person name="Brown T."/>
            <person name="Cohen L."/>
        </authorList>
    </citation>
    <scope>NUCLEOTIDE SEQUENCE</scope>
    <source>
        <strain evidence="3">CCMP2084</strain>
    </source>
</reference>
<feature type="transmembrane region" description="Helical" evidence="2">
    <location>
        <begin position="229"/>
        <end position="250"/>
    </location>
</feature>
<keyword evidence="2" id="KW-0812">Transmembrane</keyword>
<dbReference type="GO" id="GO:0015708">
    <property type="term" value="P:silicic acid import across plasma membrane"/>
    <property type="evidence" value="ECO:0007669"/>
    <property type="project" value="InterPro"/>
</dbReference>
<evidence type="ECO:0000313" key="3">
    <source>
        <dbReference type="EMBL" id="CAD9815355.1"/>
    </source>
</evidence>
<dbReference type="InterPro" id="IPR004693">
    <property type="entry name" value="Silicon_transpt"/>
</dbReference>
<evidence type="ECO:0008006" key="4">
    <source>
        <dbReference type="Google" id="ProtNLM"/>
    </source>
</evidence>
<name>A0A7S2XLW0_9STRA</name>
<feature type="transmembrane region" description="Helical" evidence="2">
    <location>
        <begin position="365"/>
        <end position="388"/>
    </location>
</feature>
<keyword evidence="2" id="KW-0472">Membrane</keyword>
<feature type="transmembrane region" description="Helical" evidence="2">
    <location>
        <begin position="110"/>
        <end position="129"/>
    </location>
</feature>